<sequence length="170" mass="18958">MNGQPDQQENQVHLCKKCNRSTPHSLCENCNSWVCDYCSFGCSNCEKVICSDCLKVVLAEEYDVVGSSCPYCEGIGKIRKVKIRNYHSPKKSLKIRILGLIFWLFPAGVVGILNFFFLTEILPSEDLAPILFTGVIIGIFNLAILGMLPRIIRGNFNLSAGVSFDDGDWD</sequence>
<name>A0ABY6HQM0_9ARCH</name>
<accession>A0ABY6HQM0</accession>
<keyword evidence="1" id="KW-0472">Membrane</keyword>
<evidence type="ECO:0000313" key="3">
    <source>
        <dbReference type="Proteomes" id="UP001208689"/>
    </source>
</evidence>
<dbReference type="EMBL" id="CP104013">
    <property type="protein sequence ID" value="UYP45803.1"/>
    <property type="molecule type" value="Genomic_DNA"/>
</dbReference>
<protein>
    <recommendedName>
        <fullName evidence="4">B box-type domain-containing protein</fullName>
    </recommendedName>
</protein>
<feature type="transmembrane region" description="Helical" evidence="1">
    <location>
        <begin position="97"/>
        <end position="118"/>
    </location>
</feature>
<evidence type="ECO:0000313" key="2">
    <source>
        <dbReference type="EMBL" id="UYP45803.1"/>
    </source>
</evidence>
<dbReference type="Proteomes" id="UP001208689">
    <property type="component" value="Chromosome"/>
</dbReference>
<keyword evidence="3" id="KW-1185">Reference proteome</keyword>
<keyword evidence="1" id="KW-0812">Transmembrane</keyword>
<reference evidence="2" key="1">
    <citation type="submission" date="2022-09" db="EMBL/GenBank/DDBJ databases">
        <title>Actin cytoskeleton and complex cell architecture in an #Asgard archaeon.</title>
        <authorList>
            <person name="Ponce Toledo R.I."/>
            <person name="Schleper C."/>
            <person name="Rodrigues Oliveira T."/>
            <person name="Wollweber F."/>
            <person name="Xu J."/>
            <person name="Rittmann S."/>
            <person name="Klingl A."/>
            <person name="Pilhofer M."/>
        </authorList>
    </citation>
    <scope>NUCLEOTIDE SEQUENCE</scope>
    <source>
        <strain evidence="2">B-35</strain>
    </source>
</reference>
<evidence type="ECO:0008006" key="4">
    <source>
        <dbReference type="Google" id="ProtNLM"/>
    </source>
</evidence>
<gene>
    <name evidence="2" type="ORF">NEF87_002088</name>
</gene>
<organism evidence="2 3">
    <name type="scientific">Candidatus Lokiarchaeum ossiferum</name>
    <dbReference type="NCBI Taxonomy" id="2951803"/>
    <lineage>
        <taxon>Archaea</taxon>
        <taxon>Promethearchaeati</taxon>
        <taxon>Promethearchaeota</taxon>
        <taxon>Promethearchaeia</taxon>
        <taxon>Promethearchaeales</taxon>
        <taxon>Promethearchaeaceae</taxon>
        <taxon>Candidatus Lokiarchaeum</taxon>
    </lineage>
</organism>
<proteinExistence type="predicted"/>
<evidence type="ECO:0000256" key="1">
    <source>
        <dbReference type="SAM" id="Phobius"/>
    </source>
</evidence>
<keyword evidence="1" id="KW-1133">Transmembrane helix</keyword>
<feature type="transmembrane region" description="Helical" evidence="1">
    <location>
        <begin position="130"/>
        <end position="148"/>
    </location>
</feature>